<dbReference type="Proteomes" id="UP000053750">
    <property type="component" value="Unassembled WGS sequence"/>
</dbReference>
<dbReference type="OrthoDB" id="1738492at2"/>
<evidence type="ECO:0000259" key="4">
    <source>
        <dbReference type="PROSITE" id="PS50076"/>
    </source>
</evidence>
<accession>A0A9W5S128</accession>
<feature type="domain" description="J" evidence="4">
    <location>
        <begin position="7"/>
        <end position="81"/>
    </location>
</feature>
<dbReference type="InterPro" id="IPR001623">
    <property type="entry name" value="DnaJ_domain"/>
</dbReference>
<dbReference type="InterPro" id="IPR036869">
    <property type="entry name" value="J_dom_sf"/>
</dbReference>
<evidence type="ECO:0000256" key="1">
    <source>
        <dbReference type="ARBA" id="ARBA00022705"/>
    </source>
</evidence>
<feature type="transmembrane region" description="Helical" evidence="3">
    <location>
        <begin position="99"/>
        <end position="118"/>
    </location>
</feature>
<keyword evidence="1" id="KW-0235">DNA replication</keyword>
<dbReference type="EMBL" id="JFHU01000132">
    <property type="protein sequence ID" value="EXX88212.1"/>
    <property type="molecule type" value="Genomic_DNA"/>
</dbReference>
<dbReference type="SUPFAM" id="SSF46565">
    <property type="entry name" value="Chaperone J-domain"/>
    <property type="match status" value="1"/>
</dbReference>
<keyword evidence="3" id="KW-0472">Membrane</keyword>
<dbReference type="PRINTS" id="PR00625">
    <property type="entry name" value="JDOMAIN"/>
</dbReference>
<organism evidence="5 6">
    <name type="scientific">Paenibacillus darwinianus</name>
    <dbReference type="NCBI Taxonomy" id="1380763"/>
    <lineage>
        <taxon>Bacteria</taxon>
        <taxon>Bacillati</taxon>
        <taxon>Bacillota</taxon>
        <taxon>Bacilli</taxon>
        <taxon>Bacillales</taxon>
        <taxon>Paenibacillaceae</taxon>
        <taxon>Paenibacillus</taxon>
    </lineage>
</organism>
<protein>
    <submittedName>
        <fullName evidence="5">Molecular chaperone DnaJ</fullName>
    </submittedName>
</protein>
<sequence length="305" mass="34615">MEDDIKRAYETLGLQENAPKEDVEKRYGLLLRQARARQMRQETDHADDDFSAVNRAYRLITDRENHQAVSALNDEQYGRYKRFAGLAEKLDHFFRYYKWHLIGAIAAVALVIYGITAYSDQRAEQARLAALPPADLTGTILGQFYLPQDTPDTVPVEAAILGQMPEWQRVEFDLLSFNMEGQSQIDMAMQQKVIVQLATERPDVYLLDRNTFDWFVRNGVLMNLDAEAEGRLKGLLTEDTAVKAAAKDDTSEHVYGIDVSRSVYANALPLVKNSMVIGVRVDSKNANNALLLIERYLRQIPGNEN</sequence>
<reference evidence="5 6" key="1">
    <citation type="submission" date="2014-02" db="EMBL/GenBank/DDBJ databases">
        <title>Genome sequence of Paenibacillus darwinianus reveals adaptive mechanisms for survival in Antarctic soils.</title>
        <authorList>
            <person name="Dsouza M."/>
            <person name="Taylor M.W."/>
            <person name="Turner S.J."/>
            <person name="Aislabie J."/>
        </authorList>
    </citation>
    <scope>NUCLEOTIDE SEQUENCE [LARGE SCALE GENOMIC DNA]</scope>
    <source>
        <strain evidence="5 6">CE1</strain>
    </source>
</reference>
<dbReference type="Gene3D" id="1.10.287.110">
    <property type="entry name" value="DnaJ domain"/>
    <property type="match status" value="1"/>
</dbReference>
<name>A0A9W5S128_9BACL</name>
<dbReference type="PROSITE" id="PS50076">
    <property type="entry name" value="DNAJ_2"/>
    <property type="match status" value="1"/>
</dbReference>
<comment type="caution">
    <text evidence="5">The sequence shown here is derived from an EMBL/GenBank/DDBJ whole genome shotgun (WGS) entry which is preliminary data.</text>
</comment>
<gene>
    <name evidence="5" type="ORF">BG53_02340</name>
</gene>
<dbReference type="AlphaFoldDB" id="A0A9W5S128"/>
<keyword evidence="3" id="KW-1133">Transmembrane helix</keyword>
<keyword evidence="3" id="KW-0812">Transmembrane</keyword>
<keyword evidence="6" id="KW-1185">Reference proteome</keyword>
<dbReference type="RefSeq" id="WP_036581041.1">
    <property type="nucleotide sequence ID" value="NZ_KK082147.1"/>
</dbReference>
<evidence type="ECO:0000256" key="3">
    <source>
        <dbReference type="SAM" id="Phobius"/>
    </source>
</evidence>
<evidence type="ECO:0000313" key="5">
    <source>
        <dbReference type="EMBL" id="EXX88212.1"/>
    </source>
</evidence>
<evidence type="ECO:0000313" key="6">
    <source>
        <dbReference type="Proteomes" id="UP000053750"/>
    </source>
</evidence>
<keyword evidence="2" id="KW-0346">Stress response</keyword>
<proteinExistence type="predicted"/>
<dbReference type="Gene3D" id="3.40.190.10">
    <property type="entry name" value="Periplasmic binding protein-like II"/>
    <property type="match status" value="1"/>
</dbReference>
<evidence type="ECO:0000256" key="2">
    <source>
        <dbReference type="ARBA" id="ARBA00023016"/>
    </source>
</evidence>
<dbReference type="GO" id="GO:0006260">
    <property type="term" value="P:DNA replication"/>
    <property type="evidence" value="ECO:0007669"/>
    <property type="project" value="UniProtKB-KW"/>
</dbReference>